<protein>
    <recommendedName>
        <fullName evidence="4">Lipoprotein</fullName>
    </recommendedName>
</protein>
<evidence type="ECO:0000313" key="2">
    <source>
        <dbReference type="EMBL" id="NGN68119.1"/>
    </source>
</evidence>
<name>A0A6G4U7A1_9ACTN</name>
<evidence type="ECO:0008006" key="4">
    <source>
        <dbReference type="Google" id="ProtNLM"/>
    </source>
</evidence>
<gene>
    <name evidence="2" type="ORF">G5C51_29990</name>
</gene>
<evidence type="ECO:0000256" key="1">
    <source>
        <dbReference type="SAM" id="SignalP"/>
    </source>
</evidence>
<evidence type="ECO:0000313" key="3">
    <source>
        <dbReference type="Proteomes" id="UP000481583"/>
    </source>
</evidence>
<feature type="signal peptide" evidence="1">
    <location>
        <begin position="1"/>
        <end position="22"/>
    </location>
</feature>
<proteinExistence type="predicted"/>
<dbReference type="Proteomes" id="UP000481583">
    <property type="component" value="Unassembled WGS sequence"/>
</dbReference>
<dbReference type="EMBL" id="JAAKZV010000183">
    <property type="protein sequence ID" value="NGN68119.1"/>
    <property type="molecule type" value="Genomic_DNA"/>
</dbReference>
<keyword evidence="1" id="KW-0732">Signal</keyword>
<feature type="chain" id="PRO_5038643421" description="Lipoprotein" evidence="1">
    <location>
        <begin position="23"/>
        <end position="263"/>
    </location>
</feature>
<dbReference type="PROSITE" id="PS51257">
    <property type="entry name" value="PROKAR_LIPOPROTEIN"/>
    <property type="match status" value="1"/>
</dbReference>
<accession>A0A6G4U7A1</accession>
<reference evidence="2 3" key="1">
    <citation type="submission" date="2020-02" db="EMBL/GenBank/DDBJ databases">
        <title>Whole-genome analyses of novel actinobacteria.</title>
        <authorList>
            <person name="Sahin N."/>
        </authorList>
    </citation>
    <scope>NUCLEOTIDE SEQUENCE [LARGE SCALE GENOMIC DNA]</scope>
    <source>
        <strain evidence="2 3">A7024</strain>
    </source>
</reference>
<comment type="caution">
    <text evidence="2">The sequence shown here is derived from an EMBL/GenBank/DDBJ whole genome shotgun (WGS) entry which is preliminary data.</text>
</comment>
<keyword evidence="3" id="KW-1185">Reference proteome</keyword>
<sequence>MRASAVRRTVMTASAVSLVVLVAACGGTEQSGGGDSEGKAKPVVKALSAAELGKVVLGPGDIDGHKVEQPKKGDAYEAGDVSADKADCEPLAQAFSGVPVGAPARSEQRVVSEEIDKDKQEMPSVEELAEMSEEEVQEATFATMDATKTMLSVSSYDGAGAEKTVAALRTAAKKCAGGFTVTADGEKQRVTKIVADQVAGGDENLAWTVTATSDGTSAETKVSVVRKGGTLAGFASWNIAAVGAGKKYDQPTEVIDAQAAKLR</sequence>
<organism evidence="2 3">
    <name type="scientific">Streptomyces coryli</name>
    <dbReference type="NCBI Taxonomy" id="1128680"/>
    <lineage>
        <taxon>Bacteria</taxon>
        <taxon>Bacillati</taxon>
        <taxon>Actinomycetota</taxon>
        <taxon>Actinomycetes</taxon>
        <taxon>Kitasatosporales</taxon>
        <taxon>Streptomycetaceae</taxon>
        <taxon>Streptomyces</taxon>
    </lineage>
</organism>
<dbReference type="AlphaFoldDB" id="A0A6G4U7A1"/>